<sequence length="361" mass="40437">MRATLFSLALFAGTSLAHPRKKASKAAYEQETLTLDEIHQAALAEGGVVTVWHGGDEKNQQDYLKQAFEARFPDMTLNITVDLSKYHDTNINTQLAEKSVYVDSVILQTSHNFPRWKDEGALLNYAPLHFDNISSVFKDKDAAYTGVYIFALSIQGSTDKTASLPKSFKDFTKPEYKDKLVLVYPNDDDAILWQFDLLLEDPEYGMKWFDALLANNPRWVRGTATAPTIIKDANSDRLATFTSVHSFAPAPAGYSDELSTEGTFVSWAQNGAILKDAPHPEGAKLLLNYLLSDEYQVNFGWSPREDIAPPAGVETILKQPRTHAAGFAEFMSNRAKVERRRFFYESKLHTAQGISPLEDEL</sequence>
<gene>
    <name evidence="1" type="ORF">ST47_g564</name>
</gene>
<dbReference type="Proteomes" id="UP000076837">
    <property type="component" value="Unassembled WGS sequence"/>
</dbReference>
<proteinExistence type="predicted"/>
<organism evidence="1 2">
    <name type="scientific">Didymella rabiei</name>
    <name type="common">Chickpea ascochyta blight fungus</name>
    <name type="synonym">Mycosphaerella rabiei</name>
    <dbReference type="NCBI Taxonomy" id="5454"/>
    <lineage>
        <taxon>Eukaryota</taxon>
        <taxon>Fungi</taxon>
        <taxon>Dikarya</taxon>
        <taxon>Ascomycota</taxon>
        <taxon>Pezizomycotina</taxon>
        <taxon>Dothideomycetes</taxon>
        <taxon>Pleosporomycetidae</taxon>
        <taxon>Pleosporales</taxon>
        <taxon>Pleosporineae</taxon>
        <taxon>Didymellaceae</taxon>
        <taxon>Ascochyta</taxon>
    </lineage>
</organism>
<comment type="caution">
    <text evidence="1">The sequence shown here is derived from an EMBL/GenBank/DDBJ whole genome shotgun (WGS) entry which is preliminary data.</text>
</comment>
<dbReference type="STRING" id="5454.A0A163M0K1"/>
<keyword evidence="2" id="KW-1185">Reference proteome</keyword>
<dbReference type="AlphaFoldDB" id="A0A163M0K1"/>
<dbReference type="Gene3D" id="3.40.190.10">
    <property type="entry name" value="Periplasmic binding protein-like II"/>
    <property type="match status" value="2"/>
</dbReference>
<dbReference type="PANTHER" id="PTHR30006">
    <property type="entry name" value="THIAMINE-BINDING PERIPLASMIC PROTEIN-RELATED"/>
    <property type="match status" value="1"/>
</dbReference>
<evidence type="ECO:0000313" key="1">
    <source>
        <dbReference type="EMBL" id="KZM28291.1"/>
    </source>
</evidence>
<evidence type="ECO:0000313" key="2">
    <source>
        <dbReference type="Proteomes" id="UP000076837"/>
    </source>
</evidence>
<dbReference type="OrthoDB" id="124329at2759"/>
<dbReference type="Pfam" id="PF13343">
    <property type="entry name" value="SBP_bac_6"/>
    <property type="match status" value="1"/>
</dbReference>
<reference evidence="1 2" key="1">
    <citation type="journal article" date="2016" name="Sci. Rep.">
        <title>Draft genome sequencing and secretome analysis of fungal phytopathogen Ascochyta rabiei provides insight into the necrotrophic effector repertoire.</title>
        <authorList>
            <person name="Verma S."/>
            <person name="Gazara R.K."/>
            <person name="Nizam S."/>
            <person name="Parween S."/>
            <person name="Chattopadhyay D."/>
            <person name="Verma P.K."/>
        </authorList>
    </citation>
    <scope>NUCLEOTIDE SEQUENCE [LARGE SCALE GENOMIC DNA]</scope>
    <source>
        <strain evidence="1 2">ArDII</strain>
    </source>
</reference>
<dbReference type="PANTHER" id="PTHR30006:SF2">
    <property type="entry name" value="ABC TRANSPORTER SUBSTRATE-BINDING PROTEIN"/>
    <property type="match status" value="1"/>
</dbReference>
<name>A0A163M0K1_DIDRA</name>
<dbReference type="SUPFAM" id="SSF53850">
    <property type="entry name" value="Periplasmic binding protein-like II"/>
    <property type="match status" value="1"/>
</dbReference>
<protein>
    <submittedName>
        <fullName evidence="1">Uncharacterized protein</fullName>
    </submittedName>
</protein>
<accession>A0A163M0K1</accession>
<dbReference type="EMBL" id="JYNV01000025">
    <property type="protein sequence ID" value="KZM28291.1"/>
    <property type="molecule type" value="Genomic_DNA"/>
</dbReference>